<evidence type="ECO:0000256" key="2">
    <source>
        <dbReference type="SAM" id="SignalP"/>
    </source>
</evidence>
<dbReference type="EMBL" id="FNPF01000003">
    <property type="protein sequence ID" value="SDY07062.1"/>
    <property type="molecule type" value="Genomic_DNA"/>
</dbReference>
<dbReference type="OrthoDB" id="7876889at2"/>
<dbReference type="RefSeq" id="WP_089879963.1">
    <property type="nucleotide sequence ID" value="NZ_FNPF01000003.1"/>
</dbReference>
<evidence type="ECO:0000259" key="3">
    <source>
        <dbReference type="Pfam" id="PF05239"/>
    </source>
</evidence>
<proteinExistence type="predicted"/>
<dbReference type="STRING" id="321339.SAMN05444340_10361"/>
<protein>
    <submittedName>
        <fullName evidence="4">PRC-barrel domain-containing protein</fullName>
    </submittedName>
</protein>
<evidence type="ECO:0000313" key="5">
    <source>
        <dbReference type="Proteomes" id="UP000199286"/>
    </source>
</evidence>
<reference evidence="5" key="1">
    <citation type="submission" date="2016-10" db="EMBL/GenBank/DDBJ databases">
        <authorList>
            <person name="Varghese N."/>
            <person name="Submissions S."/>
        </authorList>
    </citation>
    <scope>NUCLEOTIDE SEQUENCE [LARGE SCALE GENOMIC DNA]</scope>
    <source>
        <strain evidence="5">DSM 26880</strain>
    </source>
</reference>
<feature type="region of interest" description="Disordered" evidence="1">
    <location>
        <begin position="353"/>
        <end position="372"/>
    </location>
</feature>
<dbReference type="Proteomes" id="UP000199286">
    <property type="component" value="Unassembled WGS sequence"/>
</dbReference>
<evidence type="ECO:0000313" key="4">
    <source>
        <dbReference type="EMBL" id="SDY07062.1"/>
    </source>
</evidence>
<keyword evidence="2" id="KW-0732">Signal</keyword>
<dbReference type="InterPro" id="IPR027275">
    <property type="entry name" value="PRC-brl_dom"/>
</dbReference>
<accession>A0A1H3GUQ1</accession>
<dbReference type="Gene3D" id="2.30.30.240">
    <property type="entry name" value="PRC-barrel domain"/>
    <property type="match status" value="1"/>
</dbReference>
<feature type="domain" description="PRC-barrel" evidence="3">
    <location>
        <begin position="273"/>
        <end position="342"/>
    </location>
</feature>
<feature type="chain" id="PRO_5011598520" evidence="2">
    <location>
        <begin position="25"/>
        <end position="372"/>
    </location>
</feature>
<dbReference type="InterPro" id="IPR011033">
    <property type="entry name" value="PRC_barrel-like_sf"/>
</dbReference>
<gene>
    <name evidence="4" type="ORF">SAMN05444340_10361</name>
</gene>
<name>A0A1H3GUQ1_9RHOB</name>
<dbReference type="SUPFAM" id="SSF50346">
    <property type="entry name" value="PRC-barrel domain"/>
    <property type="match status" value="1"/>
</dbReference>
<dbReference type="Pfam" id="PF05239">
    <property type="entry name" value="PRC"/>
    <property type="match status" value="1"/>
</dbReference>
<evidence type="ECO:0000256" key="1">
    <source>
        <dbReference type="SAM" id="MobiDB-lite"/>
    </source>
</evidence>
<keyword evidence="5" id="KW-1185">Reference proteome</keyword>
<dbReference type="AlphaFoldDB" id="A0A1H3GUQ1"/>
<sequence>MFNKSLGLALGTVSALALSTAAFAQSDDIVTNDEVIIIEGEEGEAEVAADVAGGQVMVEQGQPRVTVTLDEPSVDVDQARPQVDIEQPQPQIDVLVPEPNVRVQQQAPIITVEQAQPQVTVRIPEPIITIRVPRPSVDVNQDNPDVNVAMPEPIVNFVRPEPQINIQESEPRVIMEDSGSANVDIQRSEGADLDVNQEEAQVDIQQSGDANVQVSQAEPQVTVQDAEAADVNVSQAEPTVELVYETDEMGMMASEEDRVAYVAFIQESPWADIAIADIEGQPVTSADDERVGEVEQVGMRGETIVLITGVGGFLGMGERTIALPLDRVSIVEGRLVLDDMTAEEIEQMPEYNEAEVQPGQPDQTVGEFVTVD</sequence>
<organism evidence="4 5">
    <name type="scientific">Citreimonas salinaria</name>
    <dbReference type="NCBI Taxonomy" id="321339"/>
    <lineage>
        <taxon>Bacteria</taxon>
        <taxon>Pseudomonadati</taxon>
        <taxon>Pseudomonadota</taxon>
        <taxon>Alphaproteobacteria</taxon>
        <taxon>Rhodobacterales</taxon>
        <taxon>Roseobacteraceae</taxon>
        <taxon>Citreimonas</taxon>
    </lineage>
</organism>
<feature type="signal peptide" evidence="2">
    <location>
        <begin position="1"/>
        <end position="24"/>
    </location>
</feature>